<dbReference type="EMBL" id="WTYW01000004">
    <property type="protein sequence ID" value="MXO86856.1"/>
    <property type="molecule type" value="Genomic_DNA"/>
</dbReference>
<dbReference type="Gene3D" id="3.40.1530.20">
    <property type="entry name" value="Protein of unknown function (DUF1491)"/>
    <property type="match status" value="1"/>
</dbReference>
<dbReference type="RefSeq" id="WP_160684650.1">
    <property type="nucleotide sequence ID" value="NZ_WTYW01000004.1"/>
</dbReference>
<gene>
    <name evidence="1" type="ORF">GRI38_12545</name>
</gene>
<reference evidence="1 2" key="1">
    <citation type="submission" date="2019-12" db="EMBL/GenBank/DDBJ databases">
        <title>Genomic-based taxomic classification of the family Erythrobacteraceae.</title>
        <authorList>
            <person name="Xu L."/>
        </authorList>
    </citation>
    <scope>NUCLEOTIDE SEQUENCE [LARGE SCALE GENOMIC DNA]</scope>
    <source>
        <strain evidence="1 2">MCCC 1A09962</strain>
    </source>
</reference>
<comment type="caution">
    <text evidence="1">The sequence shown here is derived from an EMBL/GenBank/DDBJ whole genome shotgun (WGS) entry which is preliminary data.</text>
</comment>
<evidence type="ECO:0000313" key="1">
    <source>
        <dbReference type="EMBL" id="MXO86856.1"/>
    </source>
</evidence>
<dbReference type="Proteomes" id="UP000433104">
    <property type="component" value="Unassembled WGS sequence"/>
</dbReference>
<proteinExistence type="predicted"/>
<dbReference type="InterPro" id="IPR009964">
    <property type="entry name" value="DUF1491"/>
</dbReference>
<organism evidence="1 2">
    <name type="scientific">Parapontixanthobacter aurantiacus</name>
    <dbReference type="NCBI Taxonomy" id="1463599"/>
    <lineage>
        <taxon>Bacteria</taxon>
        <taxon>Pseudomonadati</taxon>
        <taxon>Pseudomonadota</taxon>
        <taxon>Alphaproteobacteria</taxon>
        <taxon>Sphingomonadales</taxon>
        <taxon>Erythrobacteraceae</taxon>
        <taxon>Parapontixanthobacter</taxon>
    </lineage>
</organism>
<protein>
    <submittedName>
        <fullName evidence="1">DUF1491 family protein</fullName>
    </submittedName>
</protein>
<dbReference type="AlphaFoldDB" id="A0A844ZI96"/>
<sequence length="116" mass="13070">MTQARLPSHLEIGAILRQAQADGGFATILSKGEKDAGTILVLTTRRGTGYALWERMPSLDGPRLFTIIREQDIEKPSDIFEYIERRSAQDSDLWVIEVEIDDAAGFMANRVNRVDY</sequence>
<name>A0A844ZI96_9SPHN</name>
<dbReference type="OrthoDB" id="9809136at2"/>
<accession>A0A844ZI96</accession>
<dbReference type="Pfam" id="PF07372">
    <property type="entry name" value="DUF1491"/>
    <property type="match status" value="1"/>
</dbReference>
<evidence type="ECO:0000313" key="2">
    <source>
        <dbReference type="Proteomes" id="UP000433104"/>
    </source>
</evidence>
<keyword evidence="2" id="KW-1185">Reference proteome</keyword>